<dbReference type="EC" id="1.6.5.-" evidence="6"/>
<accession>A0ABP8VZE1</accession>
<evidence type="ECO:0000256" key="5">
    <source>
        <dbReference type="ARBA" id="ARBA00048542"/>
    </source>
</evidence>
<comment type="function">
    <text evidence="6">Quinone reductase that provides resistance to thiol-specific stress caused by electrophilic quinones.</text>
</comment>
<dbReference type="HAMAP" id="MF_01216">
    <property type="entry name" value="Azoreductase_type1"/>
    <property type="match status" value="1"/>
</dbReference>
<evidence type="ECO:0000256" key="2">
    <source>
        <dbReference type="ARBA" id="ARBA00022643"/>
    </source>
</evidence>
<keyword evidence="2 6" id="KW-0288">FMN</keyword>
<comment type="function">
    <text evidence="6">Also exhibits azoreductase activity. Catalyzes the reductive cleavage of the azo bond in aromatic azo compounds to the corresponding amines.</text>
</comment>
<evidence type="ECO:0000259" key="7">
    <source>
        <dbReference type="Pfam" id="PF02525"/>
    </source>
</evidence>
<comment type="subunit">
    <text evidence="6">Homodimer.</text>
</comment>
<dbReference type="Pfam" id="PF02525">
    <property type="entry name" value="Flavodoxin_2"/>
    <property type="match status" value="1"/>
</dbReference>
<keyword evidence="1 6" id="KW-0285">Flavoprotein</keyword>
<evidence type="ECO:0000256" key="1">
    <source>
        <dbReference type="ARBA" id="ARBA00022630"/>
    </source>
</evidence>
<evidence type="ECO:0000313" key="9">
    <source>
        <dbReference type="Proteomes" id="UP001501295"/>
    </source>
</evidence>
<comment type="caution">
    <text evidence="6">Lacks conserved residue(s) required for the propagation of feature annotation.</text>
</comment>
<sequence length="214" mass="22915">MPSLLLLDSSADLETSRSRAVTATFADTWRSLGDDHTVVHRDLHRDQLPHLSNADLHFPPALRPAGSTVAPEQEALQTELIDELIAADVVVIGVPLYNYSMPSTLKAWVDYIHVPSVTAPFGDDPTQPMAGKTAVLVSARGATYDKGTPTEFDDHALPALTLILNGALGMHVETIVDTRTLTERFGGPADEVAKQHAELEAAHAAAAEAARRLG</sequence>
<dbReference type="Gene3D" id="3.40.50.360">
    <property type="match status" value="1"/>
</dbReference>
<comment type="catalytic activity">
    <reaction evidence="5">
        <text>N,N-dimethyl-1,4-phenylenediamine + anthranilate + 2 NAD(+) = 2-(4-dimethylaminophenyl)diazenylbenzoate + 2 NADH + 2 H(+)</text>
        <dbReference type="Rhea" id="RHEA:55872"/>
        <dbReference type="ChEBI" id="CHEBI:15378"/>
        <dbReference type="ChEBI" id="CHEBI:15783"/>
        <dbReference type="ChEBI" id="CHEBI:16567"/>
        <dbReference type="ChEBI" id="CHEBI:57540"/>
        <dbReference type="ChEBI" id="CHEBI:57945"/>
        <dbReference type="ChEBI" id="CHEBI:71579"/>
        <dbReference type="EC" id="1.7.1.17"/>
    </reaction>
    <physiologicalReaction direction="right-to-left" evidence="5">
        <dbReference type="Rhea" id="RHEA:55874"/>
    </physiologicalReaction>
</comment>
<dbReference type="EC" id="1.7.1.17" evidence="6"/>
<evidence type="ECO:0000256" key="3">
    <source>
        <dbReference type="ARBA" id="ARBA00023002"/>
    </source>
</evidence>
<protein>
    <recommendedName>
        <fullName evidence="6">FMN dependent NADH:quinone oxidoreductase</fullName>
        <ecNumber evidence="6">1.6.5.-</ecNumber>
    </recommendedName>
    <alternativeName>
        <fullName evidence="6">Azo-dye reductase</fullName>
    </alternativeName>
    <alternativeName>
        <fullName evidence="6">FMN-dependent NADH-azo compound oxidoreductase</fullName>
    </alternativeName>
    <alternativeName>
        <fullName evidence="6">FMN-dependent NADH-azoreductase</fullName>
        <ecNumber evidence="6">1.7.1.17</ecNumber>
    </alternativeName>
</protein>
<comment type="caution">
    <text evidence="8">The sequence shown here is derived from an EMBL/GenBank/DDBJ whole genome shotgun (WGS) entry which is preliminary data.</text>
</comment>
<feature type="binding site" evidence="6">
    <location>
        <begin position="16"/>
        <end position="18"/>
    </location>
    <ligand>
        <name>FMN</name>
        <dbReference type="ChEBI" id="CHEBI:58210"/>
    </ligand>
</feature>
<keyword evidence="3 6" id="KW-0560">Oxidoreductase</keyword>
<organism evidence="8 9">
    <name type="scientific">Frondihabitans cladoniiphilus</name>
    <dbReference type="NCBI Taxonomy" id="715785"/>
    <lineage>
        <taxon>Bacteria</taxon>
        <taxon>Bacillati</taxon>
        <taxon>Actinomycetota</taxon>
        <taxon>Actinomycetes</taxon>
        <taxon>Micrococcales</taxon>
        <taxon>Microbacteriaceae</taxon>
        <taxon>Frondihabitans</taxon>
    </lineage>
</organism>
<dbReference type="InterPro" id="IPR003680">
    <property type="entry name" value="Flavodoxin_fold"/>
</dbReference>
<evidence type="ECO:0000313" key="8">
    <source>
        <dbReference type="EMBL" id="GAA4674843.1"/>
    </source>
</evidence>
<dbReference type="Proteomes" id="UP001501295">
    <property type="component" value="Unassembled WGS sequence"/>
</dbReference>
<dbReference type="InterPro" id="IPR023048">
    <property type="entry name" value="NADH:quinone_OxRdtase_FMN_depd"/>
</dbReference>
<dbReference type="InterPro" id="IPR029039">
    <property type="entry name" value="Flavoprotein-like_sf"/>
</dbReference>
<gene>
    <name evidence="6" type="primary">azoR</name>
    <name evidence="8" type="ORF">GCM10025780_19200</name>
</gene>
<proteinExistence type="inferred from homology"/>
<evidence type="ECO:0000256" key="6">
    <source>
        <dbReference type="HAMAP-Rule" id="MF_01216"/>
    </source>
</evidence>
<feature type="binding site" evidence="6">
    <location>
        <position position="10"/>
    </location>
    <ligand>
        <name>FMN</name>
        <dbReference type="ChEBI" id="CHEBI:58210"/>
    </ligand>
</feature>
<dbReference type="InterPro" id="IPR050104">
    <property type="entry name" value="FMN-dep_NADH:Q_OxRdtase_AzoR1"/>
</dbReference>
<comment type="catalytic activity">
    <reaction evidence="6">
        <text>2 a quinone + NADH + H(+) = 2 a 1,4-benzosemiquinone + NAD(+)</text>
        <dbReference type="Rhea" id="RHEA:65952"/>
        <dbReference type="ChEBI" id="CHEBI:15378"/>
        <dbReference type="ChEBI" id="CHEBI:57540"/>
        <dbReference type="ChEBI" id="CHEBI:57945"/>
        <dbReference type="ChEBI" id="CHEBI:132124"/>
        <dbReference type="ChEBI" id="CHEBI:134225"/>
    </reaction>
</comment>
<dbReference type="PANTHER" id="PTHR43741:SF4">
    <property type="entry name" value="FMN-DEPENDENT NADH:QUINONE OXIDOREDUCTASE"/>
    <property type="match status" value="1"/>
</dbReference>
<dbReference type="EMBL" id="BAABLM010000003">
    <property type="protein sequence ID" value="GAA4674843.1"/>
    <property type="molecule type" value="Genomic_DNA"/>
</dbReference>
<keyword evidence="9" id="KW-1185">Reference proteome</keyword>
<comment type="similarity">
    <text evidence="6">Belongs to the azoreductase type 1 family.</text>
</comment>
<feature type="domain" description="Flavodoxin-like fold" evidence="7">
    <location>
        <begin position="4"/>
        <end position="182"/>
    </location>
</feature>
<name>A0ABP8VZE1_9MICO</name>
<dbReference type="PANTHER" id="PTHR43741">
    <property type="entry name" value="FMN-DEPENDENT NADH-AZOREDUCTASE 1"/>
    <property type="match status" value="1"/>
</dbReference>
<reference evidence="9" key="1">
    <citation type="journal article" date="2019" name="Int. J. Syst. Evol. Microbiol.">
        <title>The Global Catalogue of Microorganisms (GCM) 10K type strain sequencing project: providing services to taxonomists for standard genome sequencing and annotation.</title>
        <authorList>
            <consortium name="The Broad Institute Genomics Platform"/>
            <consortium name="The Broad Institute Genome Sequencing Center for Infectious Disease"/>
            <person name="Wu L."/>
            <person name="Ma J."/>
        </authorList>
    </citation>
    <scope>NUCLEOTIDE SEQUENCE [LARGE SCALE GENOMIC DNA]</scope>
    <source>
        <strain evidence="9">JCM 18956</strain>
    </source>
</reference>
<keyword evidence="4 6" id="KW-0520">NAD</keyword>
<comment type="cofactor">
    <cofactor evidence="6">
        <name>FMN</name>
        <dbReference type="ChEBI" id="CHEBI:58210"/>
    </cofactor>
    <text evidence="6">Binds 1 FMN per subunit.</text>
</comment>
<evidence type="ECO:0000256" key="4">
    <source>
        <dbReference type="ARBA" id="ARBA00023027"/>
    </source>
</evidence>
<dbReference type="RefSeq" id="WP_345375628.1">
    <property type="nucleotide sequence ID" value="NZ_BAABLM010000003.1"/>
</dbReference>
<dbReference type="SUPFAM" id="SSF52218">
    <property type="entry name" value="Flavoproteins"/>
    <property type="match status" value="1"/>
</dbReference>